<feature type="region of interest" description="Disordered" evidence="2">
    <location>
        <begin position="140"/>
        <end position="168"/>
    </location>
</feature>
<feature type="compositionally biased region" description="Low complexity" evidence="2">
    <location>
        <begin position="585"/>
        <end position="598"/>
    </location>
</feature>
<evidence type="ECO:0000256" key="2">
    <source>
        <dbReference type="SAM" id="MobiDB-lite"/>
    </source>
</evidence>
<dbReference type="GO" id="GO:0016192">
    <property type="term" value="P:vesicle-mediated transport"/>
    <property type="evidence" value="ECO:0007669"/>
    <property type="project" value="InterPro"/>
</dbReference>
<name>A0A835YFK2_9CHLO</name>
<dbReference type="InterPro" id="IPR001619">
    <property type="entry name" value="Sec1-like"/>
</dbReference>
<dbReference type="SUPFAM" id="SSF56815">
    <property type="entry name" value="Sec1/munc18-like (SM) proteins"/>
    <property type="match status" value="1"/>
</dbReference>
<comment type="caution">
    <text evidence="3">The sequence shown here is derived from an EMBL/GenBank/DDBJ whole genome shotgun (WGS) entry which is preliminary data.</text>
</comment>
<protein>
    <recommendedName>
        <fullName evidence="5">Sec1 family domain-containing protein 2</fullName>
    </recommendedName>
</protein>
<dbReference type="OrthoDB" id="549905at2759"/>
<dbReference type="AlphaFoldDB" id="A0A835YFK2"/>
<evidence type="ECO:0000313" key="4">
    <source>
        <dbReference type="Proteomes" id="UP000612055"/>
    </source>
</evidence>
<reference evidence="3" key="1">
    <citation type="journal article" date="2020" name="bioRxiv">
        <title>Comparative genomics of Chlamydomonas.</title>
        <authorList>
            <person name="Craig R.J."/>
            <person name="Hasan A.R."/>
            <person name="Ness R.W."/>
            <person name="Keightley P.D."/>
        </authorList>
    </citation>
    <scope>NUCLEOTIDE SEQUENCE</scope>
    <source>
        <strain evidence="3">CCAP 11/70</strain>
    </source>
</reference>
<evidence type="ECO:0000256" key="1">
    <source>
        <dbReference type="ARBA" id="ARBA00009884"/>
    </source>
</evidence>
<organism evidence="3 4">
    <name type="scientific">Edaphochlamys debaryana</name>
    <dbReference type="NCBI Taxonomy" id="47281"/>
    <lineage>
        <taxon>Eukaryota</taxon>
        <taxon>Viridiplantae</taxon>
        <taxon>Chlorophyta</taxon>
        <taxon>core chlorophytes</taxon>
        <taxon>Chlorophyceae</taxon>
        <taxon>CS clade</taxon>
        <taxon>Chlamydomonadales</taxon>
        <taxon>Chlamydomonadales incertae sedis</taxon>
        <taxon>Edaphochlamys</taxon>
    </lineage>
</organism>
<feature type="compositionally biased region" description="Low complexity" evidence="2">
    <location>
        <begin position="392"/>
        <end position="404"/>
    </location>
</feature>
<feature type="region of interest" description="Disordered" evidence="2">
    <location>
        <begin position="388"/>
        <end position="407"/>
    </location>
</feature>
<gene>
    <name evidence="3" type="ORF">HYH03_001596</name>
</gene>
<comment type="similarity">
    <text evidence="1">Belongs to the STXBP/unc-18/SEC1 family.</text>
</comment>
<dbReference type="PANTHER" id="PTHR11679">
    <property type="entry name" value="VESICLE PROTEIN SORTING-ASSOCIATED"/>
    <property type="match status" value="1"/>
</dbReference>
<evidence type="ECO:0000313" key="3">
    <source>
        <dbReference type="EMBL" id="KAG2500834.1"/>
    </source>
</evidence>
<evidence type="ECO:0008006" key="5">
    <source>
        <dbReference type="Google" id="ProtNLM"/>
    </source>
</evidence>
<dbReference type="Gene3D" id="3.40.50.1910">
    <property type="match status" value="1"/>
</dbReference>
<sequence>MLEVIQRPVLEVAESLQGVLLYLDAGAGEIAQTTLGLPFLLGLGVSHVCSLELASSEDGAYPQLSTGSPPTRLAIFTTQLLTDVHPHVLKAVLAHPHVSHVSVFCSVSEHAHACQAATALGVEAYREYAELLREQVYRARGSQHAAGSHPRGPSGGGAAGTGGPGGADGGGSPLSVRVSFLPLLASCLDAGCFVLPAGAAAARRAVAGGLAAGLGPADAPGSDAAAEGEGGSGGLSLAAHALLALSAAMGVARPEPFPIGPVSALIAAELASLPSLPVSPAAAAAATPSAAGGAPSLALVLIDRSLDAAMPALHSDHPWEAVLGEAARRQAAAAVEAAGAGAGMGTEGPKARRGQAGAAAQGSAQVLWRPLDLRVGLPGAEPVPLDLPWREAPPAASSASASSSDPLSYNQLSYDQYGVDLLDPADRTAVARVEAVAGKPRKDALAALRRALKEALRAEKLAPAVRSKAGAVTAAELRGLAEGLLAAPGAGVRQRSVAALGLAVAEALGGPAAEAAEAAAGLGRSVLAALAGGSGADGGGGDAAAQVLLDALAAARHGHSLLHVGHVLDVLPAVYSAAPDSHPQSDSASTAGAAAAAPPNCPFSPPQAAEVQRALQEAVLECPAPLEQLAGRLPSDLVAALAARRGQLAAATAAAPSEEAVRRRCGAALDGLTSSLSYLAGARGRMRDLKKVTHLDVFAENHGAVNAIVRQVVRRVLQRAELSDWQLQAQPAGGGLVRGLLGGLMGASRALVGAGRGGGAGPHPADFGTVIVFVVGGLSPAEVREARAEVEEHVGSKPRVVLGGTSLLLPQDLVFQLSSRQTA</sequence>
<feature type="region of interest" description="Disordered" evidence="2">
    <location>
        <begin position="578"/>
        <end position="606"/>
    </location>
</feature>
<feature type="compositionally biased region" description="Gly residues" evidence="2">
    <location>
        <begin position="153"/>
        <end position="168"/>
    </location>
</feature>
<dbReference type="Proteomes" id="UP000612055">
    <property type="component" value="Unassembled WGS sequence"/>
</dbReference>
<dbReference type="EMBL" id="JAEHOE010000003">
    <property type="protein sequence ID" value="KAG2500834.1"/>
    <property type="molecule type" value="Genomic_DNA"/>
</dbReference>
<keyword evidence="4" id="KW-1185">Reference proteome</keyword>
<accession>A0A835YFK2</accession>
<dbReference type="InterPro" id="IPR027482">
    <property type="entry name" value="Sec1-like_dom2"/>
</dbReference>
<dbReference type="InterPro" id="IPR036045">
    <property type="entry name" value="Sec1-like_sf"/>
</dbReference>
<proteinExistence type="inferred from homology"/>